<accession>A0A9N9P258</accession>
<dbReference type="Proteomes" id="UP000789342">
    <property type="component" value="Unassembled WGS sequence"/>
</dbReference>
<feature type="non-terminal residue" evidence="2">
    <location>
        <position position="1"/>
    </location>
</feature>
<gene>
    <name evidence="2" type="ORF">AMORRO_LOCUS17502</name>
</gene>
<reference evidence="2" key="1">
    <citation type="submission" date="2021-06" db="EMBL/GenBank/DDBJ databases">
        <authorList>
            <person name="Kallberg Y."/>
            <person name="Tangrot J."/>
            <person name="Rosling A."/>
        </authorList>
    </citation>
    <scope>NUCLEOTIDE SEQUENCE</scope>
    <source>
        <strain evidence="2">CL551</strain>
    </source>
</reference>
<name>A0A9N9P258_9GLOM</name>
<protein>
    <submittedName>
        <fullName evidence="2">17830_t:CDS:1</fullName>
    </submittedName>
</protein>
<feature type="region of interest" description="Disordered" evidence="1">
    <location>
        <begin position="223"/>
        <end position="244"/>
    </location>
</feature>
<feature type="non-terminal residue" evidence="2">
    <location>
        <position position="244"/>
    </location>
</feature>
<evidence type="ECO:0000313" key="2">
    <source>
        <dbReference type="EMBL" id="CAG8783259.1"/>
    </source>
</evidence>
<proteinExistence type="predicted"/>
<comment type="caution">
    <text evidence="2">The sequence shown here is derived from an EMBL/GenBank/DDBJ whole genome shotgun (WGS) entry which is preliminary data.</text>
</comment>
<evidence type="ECO:0000313" key="3">
    <source>
        <dbReference type="Proteomes" id="UP000789342"/>
    </source>
</evidence>
<dbReference type="AlphaFoldDB" id="A0A9N9P258"/>
<dbReference type="OrthoDB" id="6159439at2759"/>
<keyword evidence="3" id="KW-1185">Reference proteome</keyword>
<evidence type="ECO:0000256" key="1">
    <source>
        <dbReference type="SAM" id="MobiDB-lite"/>
    </source>
</evidence>
<dbReference type="EMBL" id="CAJVPV010054481">
    <property type="protein sequence ID" value="CAG8783259.1"/>
    <property type="molecule type" value="Genomic_DNA"/>
</dbReference>
<sequence>EFSTIDTPHQFGNARDLDRSEGLTAFKRVRKAPAMQWYTPPFINLEKRKFNKPKLESEEAKIQEERERQILETIYITSDQVPFSPAEPDEIVKPDRIKSREIPLYEEPNEDDSYDRSFNDVIDNDLDNLPISEELLRTLQHVYTQWQSMQLGNQQNQNNMTFSSSTVGMESQNIVHNLLGGRIPMPTQLLPSQQPPIQQPIPWNLDVKQPNTVLSYHQQQPPVINQPSTNIATAGLPPQQSFPQ</sequence>
<organism evidence="2 3">
    <name type="scientific">Acaulospora morrowiae</name>
    <dbReference type="NCBI Taxonomy" id="94023"/>
    <lineage>
        <taxon>Eukaryota</taxon>
        <taxon>Fungi</taxon>
        <taxon>Fungi incertae sedis</taxon>
        <taxon>Mucoromycota</taxon>
        <taxon>Glomeromycotina</taxon>
        <taxon>Glomeromycetes</taxon>
        <taxon>Diversisporales</taxon>
        <taxon>Acaulosporaceae</taxon>
        <taxon>Acaulospora</taxon>
    </lineage>
</organism>